<keyword evidence="1" id="KW-0677">Repeat</keyword>
<dbReference type="CDD" id="cd03221">
    <property type="entry name" value="ABCF_EF-3"/>
    <property type="match status" value="2"/>
</dbReference>
<dbReference type="InterPro" id="IPR017871">
    <property type="entry name" value="ABC_transporter-like_CS"/>
</dbReference>
<dbReference type="PANTHER" id="PTHR19211">
    <property type="entry name" value="ATP-BINDING TRANSPORT PROTEIN-RELATED"/>
    <property type="match status" value="1"/>
</dbReference>
<dbReference type="SMART" id="SM00382">
    <property type="entry name" value="AAA"/>
    <property type="match status" value="2"/>
</dbReference>
<evidence type="ECO:0000256" key="5">
    <source>
        <dbReference type="SAM" id="MobiDB-lite"/>
    </source>
</evidence>
<proteinExistence type="predicted"/>
<dbReference type="InterPro" id="IPR050611">
    <property type="entry name" value="ABCF"/>
</dbReference>
<evidence type="ECO:0000256" key="2">
    <source>
        <dbReference type="ARBA" id="ARBA00022741"/>
    </source>
</evidence>
<reference evidence="7 8" key="1">
    <citation type="submission" date="2023-10" db="EMBL/GenBank/DDBJ databases">
        <title>Two novel species belonging to the OM43/NOR5 clade.</title>
        <authorList>
            <person name="Park M."/>
        </authorList>
    </citation>
    <scope>NUCLEOTIDE SEQUENCE [LARGE SCALE GENOMIC DNA]</scope>
    <source>
        <strain evidence="7 8">IMCC43200</strain>
    </source>
</reference>
<organism evidence="7 8">
    <name type="scientific">Congregibacter variabilis</name>
    <dbReference type="NCBI Taxonomy" id="3081200"/>
    <lineage>
        <taxon>Bacteria</taxon>
        <taxon>Pseudomonadati</taxon>
        <taxon>Pseudomonadota</taxon>
        <taxon>Gammaproteobacteria</taxon>
        <taxon>Cellvibrionales</taxon>
        <taxon>Halieaceae</taxon>
        <taxon>Congregibacter</taxon>
    </lineage>
</organism>
<dbReference type="Pfam" id="PF00005">
    <property type="entry name" value="ABC_tran"/>
    <property type="match status" value="2"/>
</dbReference>
<evidence type="ECO:0000259" key="6">
    <source>
        <dbReference type="PROSITE" id="PS50893"/>
    </source>
</evidence>
<name>A0ABZ0I1Q6_9GAMM</name>
<feature type="region of interest" description="Disordered" evidence="5">
    <location>
        <begin position="527"/>
        <end position="547"/>
    </location>
</feature>
<sequence length="637" mass="70853">MIILRDLSLRRADRLLFEEATASLLPGQKIALTGANGCGKSSLFAMLLGELQADKGDIEGLGGQRIAHMAQDVAASDLSASDFILQGDADVAGLLAALKIAEASDDFAAAATVHTQLEACDGYGAERRARQLMLGLGFEDRDTQRSVAEFSGGWRVRLALARALMMPSDLLLLDEPTNHLDLDTTLWLQDFLKAYRGTLLLISHDRDFIDASCSAVLHIEQQRLNSYKGGYSDFERQRALRLAEQRASAEKHARRRAEIEDFVRRFRAKATKARQAQSRLKELARMGEMALAHEDSPFEFRFPEPPRGRDPLIDLRGAKIGYDTKPLISGVDFGLCNGDRIALLGRNGTGKTTFLRSLCGDLPLLSGERHNSEGCRIAYFDQQQVDTLDLDSTALQHLQRLTPDAREQTLRDFLGGFDFRGQRADAVLRPFSGGEKARLALALLAWQRPNVLVLDEPTNHLDLEMRRALEIALLEFAGAVIVVSHDRHLLRSTADSLYRIAEGRLSLFEGDLDAYETLILRGADVASDSGPAKAEDADRDRSIVDRKDQRRAAAEIRAQRRPLEQAIKKLETRMESLQKQLTDIEGALAEPSIYEQDAKAKLTELLRDQGAHRSTLEELESEWLMQQESLEAMIEQG</sequence>
<dbReference type="PANTHER" id="PTHR19211:SF14">
    <property type="entry name" value="ATP-BINDING CASSETTE SUB-FAMILY F MEMBER 1"/>
    <property type="match status" value="1"/>
</dbReference>
<dbReference type="InterPro" id="IPR027417">
    <property type="entry name" value="P-loop_NTPase"/>
</dbReference>
<feature type="domain" description="ABC transporter" evidence="6">
    <location>
        <begin position="2"/>
        <end position="246"/>
    </location>
</feature>
<keyword evidence="3 7" id="KW-0067">ATP-binding</keyword>
<accession>A0ABZ0I1Q6</accession>
<dbReference type="EMBL" id="CP136864">
    <property type="protein sequence ID" value="WOJ92041.1"/>
    <property type="molecule type" value="Genomic_DNA"/>
</dbReference>
<evidence type="ECO:0000256" key="3">
    <source>
        <dbReference type="ARBA" id="ARBA00022840"/>
    </source>
</evidence>
<gene>
    <name evidence="7" type="ORF">R0135_09605</name>
</gene>
<evidence type="ECO:0000256" key="1">
    <source>
        <dbReference type="ARBA" id="ARBA00022737"/>
    </source>
</evidence>
<dbReference type="InterPro" id="IPR032781">
    <property type="entry name" value="ABC_tran_Xtn"/>
</dbReference>
<keyword evidence="8" id="KW-1185">Reference proteome</keyword>
<dbReference type="Gene3D" id="3.40.50.300">
    <property type="entry name" value="P-loop containing nucleotide triphosphate hydrolases"/>
    <property type="match status" value="2"/>
</dbReference>
<dbReference type="RefSeq" id="WP_407346609.1">
    <property type="nucleotide sequence ID" value="NZ_CP136864.1"/>
</dbReference>
<feature type="domain" description="ABC transporter" evidence="6">
    <location>
        <begin position="310"/>
        <end position="527"/>
    </location>
</feature>
<dbReference type="InterPro" id="IPR003439">
    <property type="entry name" value="ABC_transporter-like_ATP-bd"/>
</dbReference>
<dbReference type="PROSITE" id="PS50893">
    <property type="entry name" value="ABC_TRANSPORTER_2"/>
    <property type="match status" value="2"/>
</dbReference>
<feature type="compositionally biased region" description="Basic and acidic residues" evidence="5">
    <location>
        <begin position="533"/>
        <end position="547"/>
    </location>
</feature>
<dbReference type="Pfam" id="PF12848">
    <property type="entry name" value="ABC_tran_Xtn"/>
    <property type="match status" value="1"/>
</dbReference>
<dbReference type="PROSITE" id="PS00211">
    <property type="entry name" value="ABC_TRANSPORTER_1"/>
    <property type="match status" value="2"/>
</dbReference>
<dbReference type="InterPro" id="IPR003593">
    <property type="entry name" value="AAA+_ATPase"/>
</dbReference>
<evidence type="ECO:0000313" key="7">
    <source>
        <dbReference type="EMBL" id="WOJ92041.1"/>
    </source>
</evidence>
<evidence type="ECO:0000313" key="8">
    <source>
        <dbReference type="Proteomes" id="UP001626537"/>
    </source>
</evidence>
<dbReference type="SUPFAM" id="SSF52540">
    <property type="entry name" value="P-loop containing nucleoside triphosphate hydrolases"/>
    <property type="match status" value="2"/>
</dbReference>
<keyword evidence="2" id="KW-0547">Nucleotide-binding</keyword>
<dbReference type="Proteomes" id="UP001626537">
    <property type="component" value="Chromosome"/>
</dbReference>
<protein>
    <submittedName>
        <fullName evidence="7">ATP-binding cassette domain-containing protein</fullName>
    </submittedName>
</protein>
<feature type="coiled-coil region" evidence="4">
    <location>
        <begin position="553"/>
        <end position="622"/>
    </location>
</feature>
<dbReference type="GO" id="GO:0005524">
    <property type="term" value="F:ATP binding"/>
    <property type="evidence" value="ECO:0007669"/>
    <property type="project" value="UniProtKB-KW"/>
</dbReference>
<evidence type="ECO:0000256" key="4">
    <source>
        <dbReference type="SAM" id="Coils"/>
    </source>
</evidence>
<keyword evidence="4" id="KW-0175">Coiled coil</keyword>